<keyword evidence="4" id="KW-1185">Reference proteome</keyword>
<evidence type="ECO:0000256" key="1">
    <source>
        <dbReference type="SAM" id="MobiDB-lite"/>
    </source>
</evidence>
<dbReference type="EMBL" id="BQNB010014801">
    <property type="protein sequence ID" value="GJT32538.1"/>
    <property type="molecule type" value="Genomic_DNA"/>
</dbReference>
<accession>A0ABQ5D211</accession>
<reference evidence="3" key="1">
    <citation type="journal article" date="2022" name="Int. J. Mol. Sci.">
        <title>Draft Genome of Tanacetum Coccineum: Genomic Comparison of Closely Related Tanacetum-Family Plants.</title>
        <authorList>
            <person name="Yamashiro T."/>
            <person name="Shiraishi A."/>
            <person name="Nakayama K."/>
            <person name="Satake H."/>
        </authorList>
    </citation>
    <scope>NUCLEOTIDE SEQUENCE</scope>
</reference>
<feature type="compositionally biased region" description="Polar residues" evidence="1">
    <location>
        <begin position="53"/>
        <end position="64"/>
    </location>
</feature>
<evidence type="ECO:0000313" key="4">
    <source>
        <dbReference type="Proteomes" id="UP001151760"/>
    </source>
</evidence>
<comment type="caution">
    <text evidence="3">The sequence shown here is derived from an EMBL/GenBank/DDBJ whole genome shotgun (WGS) entry which is preliminary data.</text>
</comment>
<gene>
    <name evidence="3" type="ORF">Tco_0922957</name>
</gene>
<evidence type="ECO:0000259" key="2">
    <source>
        <dbReference type="Pfam" id="PF07727"/>
    </source>
</evidence>
<dbReference type="InterPro" id="IPR013103">
    <property type="entry name" value="RVT_2"/>
</dbReference>
<dbReference type="PANTHER" id="PTHR11439">
    <property type="entry name" value="GAG-POL-RELATED RETROTRANSPOSON"/>
    <property type="match status" value="1"/>
</dbReference>
<feature type="compositionally biased region" description="Polar residues" evidence="1">
    <location>
        <begin position="8"/>
        <end position="33"/>
    </location>
</feature>
<evidence type="ECO:0000313" key="3">
    <source>
        <dbReference type="EMBL" id="GJT32538.1"/>
    </source>
</evidence>
<dbReference type="Proteomes" id="UP001151760">
    <property type="component" value="Unassembled WGS sequence"/>
</dbReference>
<protein>
    <submittedName>
        <fullName evidence="3">Zinc finger, CCHC-type containing protein</fullName>
    </submittedName>
</protein>
<dbReference type="PANTHER" id="PTHR11439:SF440">
    <property type="entry name" value="INTEGRASE CATALYTIC DOMAIN-CONTAINING PROTEIN"/>
    <property type="match status" value="1"/>
</dbReference>
<sequence length="525" mass="58271">MRPLASSDICSSTSRMRPSNPTSSSRLTGSGTYHRTLPVHHVTSSLPLTSPSNSQRLNSPSSIQTPPPLPREPRSQSPHASAVRSPSVPQSGGPQDKLNDNVNGLTEDNAACGLNILKTPEFPGEGDAAQPPSASSAHGVIVLGLAHITTKELQREALIVISGPSESRYTSSHTLKLEQLPKHTQSFYTAQSEAPGVFKTLTLYQAVSLSIYTQSTTHLPFFTYLERWGDGTVLARLFDQMTSVDFARMARKASLLLPGEKLYMNQPQGFIMPDNENKLDLTKEFLSSRFSMKDIGETDVILGIRIKHESNGIAIYQSYYTKKVLKKFNYFDYTRVSTPMDTSEKLMPNNGQAVSQLMYYMLIDSLMYAMTCTRPGIAFAIGKLSRQFHLLGLGYFCLVGGANFLGRSEATLHHQSIMELWEFGLLAAADKEAEWLRNMILEIPLWSKHIAPICILCDSAATLAKAYSQMYNGKSRHLGVRHSKIHELIMNGVVSIEFVRYSNGLKVIMEYLVKISKKARILELK</sequence>
<dbReference type="Pfam" id="PF07727">
    <property type="entry name" value="RVT_2"/>
    <property type="match status" value="1"/>
</dbReference>
<name>A0ABQ5D211_9ASTR</name>
<proteinExistence type="predicted"/>
<reference evidence="3" key="2">
    <citation type="submission" date="2022-01" db="EMBL/GenBank/DDBJ databases">
        <authorList>
            <person name="Yamashiro T."/>
            <person name="Shiraishi A."/>
            <person name="Satake H."/>
            <person name="Nakayama K."/>
        </authorList>
    </citation>
    <scope>NUCLEOTIDE SEQUENCE</scope>
</reference>
<organism evidence="3 4">
    <name type="scientific">Tanacetum coccineum</name>
    <dbReference type="NCBI Taxonomy" id="301880"/>
    <lineage>
        <taxon>Eukaryota</taxon>
        <taxon>Viridiplantae</taxon>
        <taxon>Streptophyta</taxon>
        <taxon>Embryophyta</taxon>
        <taxon>Tracheophyta</taxon>
        <taxon>Spermatophyta</taxon>
        <taxon>Magnoliopsida</taxon>
        <taxon>eudicotyledons</taxon>
        <taxon>Gunneridae</taxon>
        <taxon>Pentapetalae</taxon>
        <taxon>asterids</taxon>
        <taxon>campanulids</taxon>
        <taxon>Asterales</taxon>
        <taxon>Asteraceae</taxon>
        <taxon>Asteroideae</taxon>
        <taxon>Anthemideae</taxon>
        <taxon>Anthemidinae</taxon>
        <taxon>Tanacetum</taxon>
    </lineage>
</organism>
<feature type="domain" description="Reverse transcriptase Ty1/copia-type" evidence="2">
    <location>
        <begin position="270"/>
        <end position="340"/>
    </location>
</feature>
<feature type="compositionally biased region" description="Low complexity" evidence="1">
    <location>
        <begin position="43"/>
        <end position="52"/>
    </location>
</feature>
<feature type="region of interest" description="Disordered" evidence="1">
    <location>
        <begin position="1"/>
        <end position="106"/>
    </location>
</feature>